<dbReference type="eggNOG" id="ENOG502QSAH">
    <property type="taxonomic scope" value="Eukaryota"/>
</dbReference>
<proteinExistence type="predicted"/>
<dbReference type="PANTHER" id="PTHR46208">
    <property type="entry name" value="MITOCHONDRIAL IMPORT RECEPTOR SUBUNIT TOM70"/>
    <property type="match status" value="1"/>
</dbReference>
<keyword evidence="1" id="KW-0677">Repeat</keyword>
<evidence type="ECO:0000256" key="2">
    <source>
        <dbReference type="ARBA" id="ARBA00022803"/>
    </source>
</evidence>
<dbReference type="Proteomes" id="UP000000598">
    <property type="component" value="Chromosome D"/>
</dbReference>
<dbReference type="PANTHER" id="PTHR46208:SF2">
    <property type="entry name" value="ASSEMBLY CHAPERONE OF RPL4"/>
    <property type="match status" value="1"/>
</dbReference>
<dbReference type="SUPFAM" id="SSF48452">
    <property type="entry name" value="TPR-like"/>
    <property type="match status" value="1"/>
</dbReference>
<dbReference type="InterPro" id="IPR011990">
    <property type="entry name" value="TPR-like_helical_dom_sf"/>
</dbReference>
<dbReference type="GO" id="GO:0030943">
    <property type="term" value="F:mitochondrion targeting sequence binding"/>
    <property type="evidence" value="ECO:0007669"/>
    <property type="project" value="TreeGrafter"/>
</dbReference>
<keyword evidence="4" id="KW-1185">Reference proteome</keyword>
<dbReference type="InParanoid" id="Q6CQI4"/>
<dbReference type="GO" id="GO:0045039">
    <property type="term" value="P:protein insertion into mitochondrial inner membrane"/>
    <property type="evidence" value="ECO:0007669"/>
    <property type="project" value="TreeGrafter"/>
</dbReference>
<dbReference type="OMA" id="CIEMGLY"/>
<dbReference type="FunCoup" id="Q6CQI4">
    <property type="interactions" value="324"/>
</dbReference>
<accession>Q6CQI4</accession>
<dbReference type="PaxDb" id="284590-Q6CQI4"/>
<dbReference type="GO" id="GO:0005741">
    <property type="term" value="C:mitochondrial outer membrane"/>
    <property type="evidence" value="ECO:0007669"/>
    <property type="project" value="TreeGrafter"/>
</dbReference>
<reference evidence="3 4" key="1">
    <citation type="journal article" date="2004" name="Nature">
        <title>Genome evolution in yeasts.</title>
        <authorList>
            <consortium name="Genolevures"/>
            <person name="Dujon B."/>
            <person name="Sherman D."/>
            <person name="Fischer G."/>
            <person name="Durrens P."/>
            <person name="Casaregola S."/>
            <person name="Lafontaine I."/>
            <person name="de Montigny J."/>
            <person name="Marck C."/>
            <person name="Neuveglise C."/>
            <person name="Talla E."/>
            <person name="Goffard N."/>
            <person name="Frangeul L."/>
            <person name="Aigle M."/>
            <person name="Anthouard V."/>
            <person name="Babour A."/>
            <person name="Barbe V."/>
            <person name="Barnay S."/>
            <person name="Blanchin S."/>
            <person name="Beckerich J.M."/>
            <person name="Beyne E."/>
            <person name="Bleykasten C."/>
            <person name="Boisrame A."/>
            <person name="Boyer J."/>
            <person name="Cattolico L."/>
            <person name="Confanioleri F."/>
            <person name="de Daruvar A."/>
            <person name="Despons L."/>
            <person name="Fabre E."/>
            <person name="Fairhead C."/>
            <person name="Ferry-Dumazet H."/>
            <person name="Groppi A."/>
            <person name="Hantraye F."/>
            <person name="Hennequin C."/>
            <person name="Jauniaux N."/>
            <person name="Joyet P."/>
            <person name="Kachouri R."/>
            <person name="Kerrest A."/>
            <person name="Koszul R."/>
            <person name="Lemaire M."/>
            <person name="Lesur I."/>
            <person name="Ma L."/>
            <person name="Muller H."/>
            <person name="Nicaud J.M."/>
            <person name="Nikolski M."/>
            <person name="Oztas S."/>
            <person name="Ozier-Kalogeropoulos O."/>
            <person name="Pellenz S."/>
            <person name="Potier S."/>
            <person name="Richard G.F."/>
            <person name="Straub M.L."/>
            <person name="Suleau A."/>
            <person name="Swennene D."/>
            <person name="Tekaia F."/>
            <person name="Wesolowski-Louvel M."/>
            <person name="Westhof E."/>
            <person name="Wirth B."/>
            <person name="Zeniou-Meyer M."/>
            <person name="Zivanovic I."/>
            <person name="Bolotin-Fukuhara M."/>
            <person name="Thierry A."/>
            <person name="Bouchier C."/>
            <person name="Caudron B."/>
            <person name="Scarpelli C."/>
            <person name="Gaillardin C."/>
            <person name="Weissenbach J."/>
            <person name="Wincker P."/>
            <person name="Souciet J.L."/>
        </authorList>
    </citation>
    <scope>NUCLEOTIDE SEQUENCE [LARGE SCALE GENOMIC DNA]</scope>
    <source>
        <strain evidence="4">ATCC 8585 / CBS 2359 / DSM 70799 / NBRC 1267 / NRRL Y-1140 / WM37</strain>
    </source>
</reference>
<sequence>MEKAIAEAREQLDLQNVKQALRILKPYKKSVATGGQDRLDLVQVFADAYLENGQVEKAYSLIERSCQLDSDGKIGGCAKFFTLGQITGGPDGISIIMKGIENVSAIAGDSLSQEQANMMVNGLLAMIEIWMTDLCMEKEAESECEELISKAMEISEGKSSEVWSVLGSIKISQQKFGEASEAFTKAWEFFQMKKESIEEQLTEESVSSHAEYLELLQPAISLAKMCIEMGLYEISLQIVAAIKDIDEDNLESYYLEGFTYYLMAKLEQFKQQNQSLQLSPENIYEFNSHVQELPLDIKNESLKDIIYEARVSLSFASKFSENAESDDEMAKEIIQGVHGLLNEIGGALDITELMKLKRGEEVTEIDEIEINELE</sequence>
<dbReference type="KEGG" id="kla:KLLA0_D16852g"/>
<dbReference type="CDD" id="cd24142">
    <property type="entry name" value="ACL4-like"/>
    <property type="match status" value="1"/>
</dbReference>
<dbReference type="Gene3D" id="1.25.40.10">
    <property type="entry name" value="Tetratricopeptide repeat domain"/>
    <property type="match status" value="1"/>
</dbReference>
<keyword evidence="2" id="KW-0802">TPR repeat</keyword>
<dbReference type="STRING" id="284590.Q6CQI4"/>
<evidence type="ECO:0000313" key="3">
    <source>
        <dbReference type="EMBL" id="CAH00901.1"/>
    </source>
</evidence>
<gene>
    <name evidence="3" type="ORF">KLLA0_D16852g</name>
</gene>
<dbReference type="GO" id="GO:0030150">
    <property type="term" value="P:protein import into mitochondrial matrix"/>
    <property type="evidence" value="ECO:0007669"/>
    <property type="project" value="TreeGrafter"/>
</dbReference>
<name>Q6CQI4_KLULA</name>
<evidence type="ECO:0000313" key="4">
    <source>
        <dbReference type="Proteomes" id="UP000000598"/>
    </source>
</evidence>
<protein>
    <submittedName>
        <fullName evidence="3">KLLA0D16852p</fullName>
    </submittedName>
</protein>
<dbReference type="EMBL" id="CR382124">
    <property type="protein sequence ID" value="CAH00901.1"/>
    <property type="molecule type" value="Genomic_DNA"/>
</dbReference>
<dbReference type="GO" id="GO:0008320">
    <property type="term" value="F:protein transmembrane transporter activity"/>
    <property type="evidence" value="ECO:0007669"/>
    <property type="project" value="TreeGrafter"/>
</dbReference>
<dbReference type="AlphaFoldDB" id="Q6CQI4"/>
<organism evidence="3 4">
    <name type="scientific">Kluyveromyces lactis (strain ATCC 8585 / CBS 2359 / DSM 70799 / NBRC 1267 / NRRL Y-1140 / WM37)</name>
    <name type="common">Yeast</name>
    <name type="synonym">Candida sphaerica</name>
    <dbReference type="NCBI Taxonomy" id="284590"/>
    <lineage>
        <taxon>Eukaryota</taxon>
        <taxon>Fungi</taxon>
        <taxon>Dikarya</taxon>
        <taxon>Ascomycota</taxon>
        <taxon>Saccharomycotina</taxon>
        <taxon>Saccharomycetes</taxon>
        <taxon>Saccharomycetales</taxon>
        <taxon>Saccharomycetaceae</taxon>
        <taxon>Kluyveromyces</taxon>
    </lineage>
</organism>
<dbReference type="HOGENOM" id="CLU_061203_0_0_1"/>
<evidence type="ECO:0000256" key="1">
    <source>
        <dbReference type="ARBA" id="ARBA00022737"/>
    </source>
</evidence>